<feature type="compositionally biased region" description="Polar residues" evidence="1">
    <location>
        <begin position="17"/>
        <end position="32"/>
    </location>
</feature>
<reference evidence="2" key="1">
    <citation type="submission" date="2015-08" db="EMBL/GenBank/DDBJ databases">
        <authorList>
            <person name="Babu N.S."/>
            <person name="Beckwith C.J."/>
            <person name="Beseler K.G."/>
            <person name="Brison A."/>
            <person name="Carone J.V."/>
            <person name="Caskin T.P."/>
            <person name="Diamond M."/>
            <person name="Durham M.E."/>
            <person name="Foxe J.M."/>
            <person name="Go M."/>
            <person name="Henderson B.A."/>
            <person name="Jones I.B."/>
            <person name="McGettigan J.A."/>
            <person name="Micheletti S.J."/>
            <person name="Nasrallah M.E."/>
            <person name="Ortiz D."/>
            <person name="Piller C.R."/>
            <person name="Privatt S.R."/>
            <person name="Schneider S.L."/>
            <person name="Sharp S."/>
            <person name="Smith T.C."/>
            <person name="Stanton J.D."/>
            <person name="Ullery H.E."/>
            <person name="Wilson R.J."/>
            <person name="Serrano M.G."/>
            <person name="Buck G."/>
            <person name="Lee V."/>
            <person name="Wang Y."/>
            <person name="Carvalho R."/>
            <person name="Voegtly L."/>
            <person name="Shi R."/>
            <person name="Duckworth R."/>
            <person name="Johnson A."/>
            <person name="Loviza R."/>
            <person name="Walstead R."/>
            <person name="Shah Z."/>
            <person name="Kiflezghi M."/>
            <person name="Wade K."/>
            <person name="Ball S.L."/>
            <person name="Bradley K.W."/>
            <person name="Asai D.J."/>
            <person name="Bowman C.A."/>
            <person name="Russell D.A."/>
            <person name="Pope W.H."/>
            <person name="Jacobs-Sera D."/>
            <person name="Hendrix R.W."/>
            <person name="Hatfull G.F."/>
        </authorList>
    </citation>
    <scope>NUCLEOTIDE SEQUENCE</scope>
</reference>
<accession>A0A2P2CAX5</accession>
<sequence length="78" mass="8682">MSLPNRVTTHKPGSPGGTNRSGAQQSPALTSQEADDIIDAQVETIRTQWEAAADEGRLTTQARQRLWQRQILNDYNFS</sequence>
<dbReference type="AlphaFoldDB" id="A0A2P2CAX5"/>
<evidence type="ECO:0000256" key="1">
    <source>
        <dbReference type="SAM" id="MobiDB-lite"/>
    </source>
</evidence>
<feature type="region of interest" description="Disordered" evidence="1">
    <location>
        <begin position="1"/>
        <end position="32"/>
    </location>
</feature>
<proteinExistence type="predicted"/>
<organism evidence="2">
    <name type="scientific">metagenome</name>
    <dbReference type="NCBI Taxonomy" id="256318"/>
    <lineage>
        <taxon>unclassified sequences</taxon>
        <taxon>metagenomes</taxon>
    </lineage>
</organism>
<protein>
    <submittedName>
        <fullName evidence="2">Uncharacterized protein</fullName>
    </submittedName>
</protein>
<evidence type="ECO:0000313" key="2">
    <source>
        <dbReference type="EMBL" id="CUR59141.1"/>
    </source>
</evidence>
<name>A0A2P2CAX5_9ZZZZ</name>
<dbReference type="EMBL" id="CZKA01000053">
    <property type="protein sequence ID" value="CUR59141.1"/>
    <property type="molecule type" value="Genomic_DNA"/>
</dbReference>
<gene>
    <name evidence="2" type="ORF">NOCA2570048</name>
</gene>